<dbReference type="GO" id="GO:0003677">
    <property type="term" value="F:DNA binding"/>
    <property type="evidence" value="ECO:0007669"/>
    <property type="project" value="InterPro"/>
</dbReference>
<dbReference type="AlphaFoldDB" id="A0A414HEA4"/>
<name>A0A414HEA4_PHOVU</name>
<reference evidence="1 2" key="1">
    <citation type="submission" date="2018-08" db="EMBL/GenBank/DDBJ databases">
        <title>A genome reference for cultivated species of the human gut microbiota.</title>
        <authorList>
            <person name="Zou Y."/>
            <person name="Xue W."/>
            <person name="Luo G."/>
        </authorList>
    </citation>
    <scope>NUCLEOTIDE SEQUENCE [LARGE SCALE GENOMIC DNA]</scope>
    <source>
        <strain evidence="1 2">AM30-40</strain>
    </source>
</reference>
<sequence>MTRIRGQLTTADYLPMDMFRKLLDALEKDGEYLWATYCWLSFCTAFRASDVRTLRWKDVLGRNQLVKTEKKTRKSRMVKFSRYVQEKTRHLYGLQGSPDVENLIFMNPQTGNPYSLEYINRLLKVFRVRYRIPIRAFSTHTFRKTFGRYVYEMMGRSAEALILLNQIFRHSNLETTRRYIGLAQEDIDKVFNSIHI</sequence>
<dbReference type="PANTHER" id="PTHR30349">
    <property type="entry name" value="PHAGE INTEGRASE-RELATED"/>
    <property type="match status" value="1"/>
</dbReference>
<dbReference type="GO" id="GO:0015074">
    <property type="term" value="P:DNA integration"/>
    <property type="evidence" value="ECO:0007669"/>
    <property type="project" value="InterPro"/>
</dbReference>
<organism evidence="1 2">
    <name type="scientific">Phocaeicola vulgatus</name>
    <name type="common">Bacteroides vulgatus</name>
    <dbReference type="NCBI Taxonomy" id="821"/>
    <lineage>
        <taxon>Bacteria</taxon>
        <taxon>Pseudomonadati</taxon>
        <taxon>Bacteroidota</taxon>
        <taxon>Bacteroidia</taxon>
        <taxon>Bacteroidales</taxon>
        <taxon>Bacteroidaceae</taxon>
        <taxon>Phocaeicola</taxon>
    </lineage>
</organism>
<evidence type="ECO:0000313" key="1">
    <source>
        <dbReference type="EMBL" id="RHD82777.1"/>
    </source>
</evidence>
<dbReference type="InterPro" id="IPR011010">
    <property type="entry name" value="DNA_brk_join_enz"/>
</dbReference>
<protein>
    <submittedName>
        <fullName evidence="1">Integrase</fullName>
    </submittedName>
</protein>
<gene>
    <name evidence="1" type="ORF">DW783_05200</name>
</gene>
<dbReference type="RefSeq" id="WP_101602801.1">
    <property type="nucleotide sequence ID" value="NZ_JADNJS010000006.1"/>
</dbReference>
<dbReference type="SUPFAM" id="SSF56349">
    <property type="entry name" value="DNA breaking-rejoining enzymes"/>
    <property type="match status" value="1"/>
</dbReference>
<dbReference type="InterPro" id="IPR050090">
    <property type="entry name" value="Tyrosine_recombinase_XerCD"/>
</dbReference>
<dbReference type="EMBL" id="QSJM01000011">
    <property type="protein sequence ID" value="RHD82777.1"/>
    <property type="molecule type" value="Genomic_DNA"/>
</dbReference>
<dbReference type="Pfam" id="PF00589">
    <property type="entry name" value="Phage_integrase"/>
    <property type="match status" value="1"/>
</dbReference>
<dbReference type="PROSITE" id="PS51898">
    <property type="entry name" value="TYR_RECOMBINASE"/>
    <property type="match status" value="1"/>
</dbReference>
<dbReference type="InterPro" id="IPR002104">
    <property type="entry name" value="Integrase_catalytic"/>
</dbReference>
<dbReference type="InterPro" id="IPR013762">
    <property type="entry name" value="Integrase-like_cat_sf"/>
</dbReference>
<proteinExistence type="predicted"/>
<comment type="caution">
    <text evidence="1">The sequence shown here is derived from an EMBL/GenBank/DDBJ whole genome shotgun (WGS) entry which is preliminary data.</text>
</comment>
<dbReference type="PANTHER" id="PTHR30349:SF82">
    <property type="entry name" value="INTEGRASE_RECOMBINASE YOEC-RELATED"/>
    <property type="match status" value="1"/>
</dbReference>
<dbReference type="Gene3D" id="1.10.443.10">
    <property type="entry name" value="Intergrase catalytic core"/>
    <property type="match status" value="1"/>
</dbReference>
<dbReference type="GO" id="GO:0006310">
    <property type="term" value="P:DNA recombination"/>
    <property type="evidence" value="ECO:0007669"/>
    <property type="project" value="InterPro"/>
</dbReference>
<dbReference type="Proteomes" id="UP000283429">
    <property type="component" value="Unassembled WGS sequence"/>
</dbReference>
<accession>A0A414HEA4</accession>
<evidence type="ECO:0000313" key="2">
    <source>
        <dbReference type="Proteomes" id="UP000283429"/>
    </source>
</evidence>